<reference evidence="1 2" key="1">
    <citation type="submission" date="2018-04" db="EMBL/GenBank/DDBJ databases">
        <authorList>
            <person name="Vogel A."/>
        </authorList>
    </citation>
    <scope>NUCLEOTIDE SEQUENCE [LARGE SCALE GENOMIC DNA]</scope>
</reference>
<accession>A0A484LHY2</accession>
<keyword evidence="2" id="KW-1185">Reference proteome</keyword>
<protein>
    <submittedName>
        <fullName evidence="1">Uncharacterized protein</fullName>
    </submittedName>
</protein>
<feature type="non-terminal residue" evidence="1">
    <location>
        <position position="1"/>
    </location>
</feature>
<evidence type="ECO:0000313" key="2">
    <source>
        <dbReference type="Proteomes" id="UP000595140"/>
    </source>
</evidence>
<dbReference type="AlphaFoldDB" id="A0A484LHY2"/>
<organism evidence="1 2">
    <name type="scientific">Cuscuta campestris</name>
    <dbReference type="NCBI Taxonomy" id="132261"/>
    <lineage>
        <taxon>Eukaryota</taxon>
        <taxon>Viridiplantae</taxon>
        <taxon>Streptophyta</taxon>
        <taxon>Embryophyta</taxon>
        <taxon>Tracheophyta</taxon>
        <taxon>Spermatophyta</taxon>
        <taxon>Magnoliopsida</taxon>
        <taxon>eudicotyledons</taxon>
        <taxon>Gunneridae</taxon>
        <taxon>Pentapetalae</taxon>
        <taxon>asterids</taxon>
        <taxon>lamiids</taxon>
        <taxon>Solanales</taxon>
        <taxon>Convolvulaceae</taxon>
        <taxon>Cuscuteae</taxon>
        <taxon>Cuscuta</taxon>
        <taxon>Cuscuta subgen. Grammica</taxon>
        <taxon>Cuscuta sect. Cleistogrammica</taxon>
    </lineage>
</organism>
<dbReference type="EMBL" id="OOIL02001458">
    <property type="protein sequence ID" value="VFQ75950.1"/>
    <property type="molecule type" value="Genomic_DNA"/>
</dbReference>
<dbReference type="Proteomes" id="UP000595140">
    <property type="component" value="Unassembled WGS sequence"/>
</dbReference>
<evidence type="ECO:0000313" key="1">
    <source>
        <dbReference type="EMBL" id="VFQ75950.1"/>
    </source>
</evidence>
<name>A0A484LHY2_9ASTE</name>
<gene>
    <name evidence="1" type="ORF">CCAM_LOCUS17726</name>
</gene>
<proteinExistence type="predicted"/>
<sequence length="74" mass="7651">PPSPSFAESPAAVAELPAAASPSPETSAAVALCTAAIRRRRLQHRQSLLIAVELPLRHGRRCPSPSPHPAAAPS</sequence>